<dbReference type="PANTHER" id="PTHR46001">
    <property type="entry name" value="TIAM (MAMMALIAN TUMOR INVASION AND METASTASIS FACTOR) HOMOLOG"/>
    <property type="match status" value="1"/>
</dbReference>
<organism evidence="2 4">
    <name type="scientific">Rotaria magnacalcarata</name>
    <dbReference type="NCBI Taxonomy" id="392030"/>
    <lineage>
        <taxon>Eukaryota</taxon>
        <taxon>Metazoa</taxon>
        <taxon>Spiralia</taxon>
        <taxon>Gnathifera</taxon>
        <taxon>Rotifera</taxon>
        <taxon>Eurotatoria</taxon>
        <taxon>Bdelloidea</taxon>
        <taxon>Philodinida</taxon>
        <taxon>Philodinidae</taxon>
        <taxon>Rotaria</taxon>
    </lineage>
</organism>
<proteinExistence type="predicted"/>
<evidence type="ECO:0000313" key="4">
    <source>
        <dbReference type="Proteomes" id="UP000681720"/>
    </source>
</evidence>
<feature type="domain" description="TIAM1 CC-Ex" evidence="1">
    <location>
        <begin position="2"/>
        <end position="74"/>
    </location>
</feature>
<dbReference type="InterPro" id="IPR043537">
    <property type="entry name" value="Tiam1/Tiam2/Sif"/>
</dbReference>
<dbReference type="PANTHER" id="PTHR46001:SF3">
    <property type="entry name" value="PROTEIN STILL LIFE, ISOFORM SIF TYPE 1"/>
    <property type="match status" value="1"/>
</dbReference>
<accession>A0A8S3B898</accession>
<dbReference type="Proteomes" id="UP000681967">
    <property type="component" value="Unassembled WGS sequence"/>
</dbReference>
<dbReference type="GO" id="GO:0005085">
    <property type="term" value="F:guanyl-nucleotide exchange factor activity"/>
    <property type="evidence" value="ECO:0007669"/>
    <property type="project" value="InterPro"/>
</dbReference>
<gene>
    <name evidence="3" type="ORF">BYL167_LOCUS48129</name>
    <name evidence="2" type="ORF">GIL414_LOCUS45238</name>
</gene>
<comment type="caution">
    <text evidence="2">The sequence shown here is derived from an EMBL/GenBank/DDBJ whole genome shotgun (WGS) entry which is preliminary data.</text>
</comment>
<dbReference type="EMBL" id="CAJOBJ010138659">
    <property type="protein sequence ID" value="CAF4753249.1"/>
    <property type="molecule type" value="Genomic_DNA"/>
</dbReference>
<dbReference type="GO" id="GO:0007264">
    <property type="term" value="P:small GTPase-mediated signal transduction"/>
    <property type="evidence" value="ECO:0007669"/>
    <property type="project" value="InterPro"/>
</dbReference>
<sequence length="78" mass="8981">RLLISKQIDLWEKNLEAFHVDLFRNKCYLCALTNDQDLPNPKDLLSQASPTTKAALHKLAAFTPCSFYTFIAARRRID</sequence>
<evidence type="ECO:0000259" key="1">
    <source>
        <dbReference type="Pfam" id="PF18385"/>
    </source>
</evidence>
<evidence type="ECO:0000313" key="2">
    <source>
        <dbReference type="EMBL" id="CAF4753249.1"/>
    </source>
</evidence>
<protein>
    <recommendedName>
        <fullName evidence="1">TIAM1 CC-Ex domain-containing protein</fullName>
    </recommendedName>
</protein>
<name>A0A8S3B898_9BILA</name>
<dbReference type="Gene3D" id="6.10.140.680">
    <property type="match status" value="1"/>
</dbReference>
<feature type="non-terminal residue" evidence="2">
    <location>
        <position position="1"/>
    </location>
</feature>
<dbReference type="Proteomes" id="UP000681720">
    <property type="component" value="Unassembled WGS sequence"/>
</dbReference>
<dbReference type="EMBL" id="CAJOBH010140034">
    <property type="protein sequence ID" value="CAF4800663.1"/>
    <property type="molecule type" value="Genomic_DNA"/>
</dbReference>
<evidence type="ECO:0000313" key="3">
    <source>
        <dbReference type="EMBL" id="CAF4800663.1"/>
    </source>
</evidence>
<feature type="non-terminal residue" evidence="2">
    <location>
        <position position="78"/>
    </location>
</feature>
<dbReference type="InterPro" id="IPR040655">
    <property type="entry name" value="TIAM1_CC-Ex"/>
</dbReference>
<reference evidence="2" key="1">
    <citation type="submission" date="2021-02" db="EMBL/GenBank/DDBJ databases">
        <authorList>
            <person name="Nowell W R."/>
        </authorList>
    </citation>
    <scope>NUCLEOTIDE SEQUENCE</scope>
</reference>
<dbReference type="Pfam" id="PF18385">
    <property type="entry name" value="Tiam_CC_Ex"/>
    <property type="match status" value="1"/>
</dbReference>
<dbReference type="AlphaFoldDB" id="A0A8S3B898"/>